<accession>E6QFB0</accession>
<protein>
    <submittedName>
        <fullName evidence="1">Uncharacterized protein</fullName>
    </submittedName>
</protein>
<gene>
    <name evidence="1" type="ORF">CARN5_0592</name>
</gene>
<comment type="caution">
    <text evidence="1">The sequence shown here is derived from an EMBL/GenBank/DDBJ whole genome shotgun (WGS) entry which is preliminary data.</text>
</comment>
<name>E6QFB0_9ZZZZ</name>
<dbReference type="EMBL" id="CABP01000145">
    <property type="protein sequence ID" value="CBI05897.1"/>
    <property type="molecule type" value="Genomic_DNA"/>
</dbReference>
<evidence type="ECO:0000313" key="1">
    <source>
        <dbReference type="EMBL" id="CBI05897.1"/>
    </source>
</evidence>
<reference evidence="1" key="1">
    <citation type="submission" date="2009-10" db="EMBL/GenBank/DDBJ databases">
        <title>Diversity of trophic interactions inside an arsenic-rich microbial ecosystem.</title>
        <authorList>
            <person name="Bertin P.N."/>
            <person name="Heinrich-Salmeron A."/>
            <person name="Pelletier E."/>
            <person name="Goulhen-Chollet F."/>
            <person name="Arsene-Ploetze F."/>
            <person name="Gallien S."/>
            <person name="Calteau A."/>
            <person name="Vallenet D."/>
            <person name="Casiot C."/>
            <person name="Chane-Woon-Ming B."/>
            <person name="Giloteaux L."/>
            <person name="Barakat M."/>
            <person name="Bonnefoy V."/>
            <person name="Bruneel O."/>
            <person name="Chandler M."/>
            <person name="Cleiss J."/>
            <person name="Duran R."/>
            <person name="Elbaz-Poulichet F."/>
            <person name="Fonknechten N."/>
            <person name="Lauga B."/>
            <person name="Mornico D."/>
            <person name="Ortet P."/>
            <person name="Schaeffer C."/>
            <person name="Siguier P."/>
            <person name="Alexander Thil Smith A."/>
            <person name="Van Dorsselaer A."/>
            <person name="Weissenbach J."/>
            <person name="Medigue C."/>
            <person name="Le Paslier D."/>
        </authorList>
    </citation>
    <scope>NUCLEOTIDE SEQUENCE</scope>
</reference>
<proteinExistence type="predicted"/>
<organism evidence="1">
    <name type="scientific">mine drainage metagenome</name>
    <dbReference type="NCBI Taxonomy" id="410659"/>
    <lineage>
        <taxon>unclassified sequences</taxon>
        <taxon>metagenomes</taxon>
        <taxon>ecological metagenomes</taxon>
    </lineage>
</organism>
<dbReference type="AlphaFoldDB" id="E6QFB0"/>
<sequence>MPSRVNTHRKPVNSQKAYQECFLQLSFVALNFLWGHCRETVSPSFTGATKTDAIGGCRYSRAFASCWNHPGACR</sequence>